<proteinExistence type="predicted"/>
<accession>A0A2T4ZIT1</accession>
<keyword evidence="1" id="KW-1133">Transmembrane helix</keyword>
<keyword evidence="1" id="KW-0472">Membrane</keyword>
<evidence type="ECO:0000313" key="3">
    <source>
        <dbReference type="Proteomes" id="UP000241808"/>
    </source>
</evidence>
<dbReference type="Proteomes" id="UP000241808">
    <property type="component" value="Unassembled WGS sequence"/>
</dbReference>
<gene>
    <name evidence="2" type="ORF">C8P69_101560</name>
</gene>
<reference evidence="2 3" key="1">
    <citation type="submission" date="2018-04" db="EMBL/GenBank/DDBJ databases">
        <title>Genomic Encyclopedia of Archaeal and Bacterial Type Strains, Phase II (KMG-II): from individual species to whole genera.</title>
        <authorList>
            <person name="Goeker M."/>
        </authorList>
    </citation>
    <scope>NUCLEOTIDE SEQUENCE [LARGE SCALE GENOMIC DNA]</scope>
    <source>
        <strain evidence="2 3">DSM 25521</strain>
    </source>
</reference>
<dbReference type="EMBL" id="PZZL01000001">
    <property type="protein sequence ID" value="PTM61888.1"/>
    <property type="molecule type" value="Genomic_DNA"/>
</dbReference>
<keyword evidence="3" id="KW-1185">Reference proteome</keyword>
<organism evidence="2 3">
    <name type="scientific">Phreatobacter oligotrophus</name>
    <dbReference type="NCBI Taxonomy" id="1122261"/>
    <lineage>
        <taxon>Bacteria</taxon>
        <taxon>Pseudomonadati</taxon>
        <taxon>Pseudomonadota</taxon>
        <taxon>Alphaproteobacteria</taxon>
        <taxon>Hyphomicrobiales</taxon>
        <taxon>Phreatobacteraceae</taxon>
        <taxon>Phreatobacter</taxon>
    </lineage>
</organism>
<sequence length="98" mass="10417">MGKATIPPPPPDPLLWKTRIRDLERELDLPTVPGIEDLDDDGAFALPPRRPPDEDRVLVDVFTVGAVVGAAGIAAAAWWLVDTFFPLAPGAFLGGAGF</sequence>
<dbReference type="RefSeq" id="WP_108174325.1">
    <property type="nucleotide sequence ID" value="NZ_PZZL01000001.1"/>
</dbReference>
<protein>
    <submittedName>
        <fullName evidence="2">Uncharacterized protein</fullName>
    </submittedName>
</protein>
<evidence type="ECO:0000313" key="2">
    <source>
        <dbReference type="EMBL" id="PTM61888.1"/>
    </source>
</evidence>
<keyword evidence="1" id="KW-0812">Transmembrane</keyword>
<evidence type="ECO:0000256" key="1">
    <source>
        <dbReference type="SAM" id="Phobius"/>
    </source>
</evidence>
<comment type="caution">
    <text evidence="2">The sequence shown here is derived from an EMBL/GenBank/DDBJ whole genome shotgun (WGS) entry which is preliminary data.</text>
</comment>
<name>A0A2T4ZIT1_9HYPH</name>
<dbReference type="AlphaFoldDB" id="A0A2T4ZIT1"/>
<feature type="transmembrane region" description="Helical" evidence="1">
    <location>
        <begin position="57"/>
        <end position="81"/>
    </location>
</feature>